<feature type="domain" description="PPM-type phosphatase" evidence="2">
    <location>
        <begin position="1"/>
        <end position="184"/>
    </location>
</feature>
<dbReference type="GO" id="GO:0004722">
    <property type="term" value="F:protein serine/threonine phosphatase activity"/>
    <property type="evidence" value="ECO:0007669"/>
    <property type="project" value="InterPro"/>
</dbReference>
<reference evidence="3 4" key="1">
    <citation type="submission" date="2020-02" db="EMBL/GenBank/DDBJ databases">
        <title>Draft genome sequence of Haematococcus lacustris strain NIES-144.</title>
        <authorList>
            <person name="Morimoto D."/>
            <person name="Nakagawa S."/>
            <person name="Yoshida T."/>
            <person name="Sawayama S."/>
        </authorList>
    </citation>
    <scope>NUCLEOTIDE SEQUENCE [LARGE SCALE GENOMIC DNA]</scope>
    <source>
        <strain evidence="3 4">NIES-144</strain>
    </source>
</reference>
<gene>
    <name evidence="3" type="ORF">HaLaN_15262</name>
</gene>
<accession>A0A699ZR87</accession>
<organism evidence="3 4">
    <name type="scientific">Haematococcus lacustris</name>
    <name type="common">Green alga</name>
    <name type="synonym">Haematococcus pluvialis</name>
    <dbReference type="NCBI Taxonomy" id="44745"/>
    <lineage>
        <taxon>Eukaryota</taxon>
        <taxon>Viridiplantae</taxon>
        <taxon>Chlorophyta</taxon>
        <taxon>core chlorophytes</taxon>
        <taxon>Chlorophyceae</taxon>
        <taxon>CS clade</taxon>
        <taxon>Chlamydomonadales</taxon>
        <taxon>Haematococcaceae</taxon>
        <taxon>Haematococcus</taxon>
    </lineage>
</organism>
<dbReference type="AlphaFoldDB" id="A0A699ZR87"/>
<feature type="region of interest" description="Disordered" evidence="1">
    <location>
        <begin position="1"/>
        <end position="29"/>
    </location>
</feature>
<evidence type="ECO:0000259" key="2">
    <source>
        <dbReference type="PROSITE" id="PS51746"/>
    </source>
</evidence>
<dbReference type="EMBL" id="BLLF01001303">
    <property type="protein sequence ID" value="GFH18452.1"/>
    <property type="molecule type" value="Genomic_DNA"/>
</dbReference>
<dbReference type="InterPro" id="IPR001932">
    <property type="entry name" value="PPM-type_phosphatase-like_dom"/>
</dbReference>
<dbReference type="SUPFAM" id="SSF81606">
    <property type="entry name" value="PP2C-like"/>
    <property type="match status" value="1"/>
</dbReference>
<dbReference type="PROSITE" id="PS51746">
    <property type="entry name" value="PPM_2"/>
    <property type="match status" value="1"/>
</dbReference>
<sequence length="184" mass="18577">MGVKDQLTVGGDAASGLDAGDGEGGGASVVQQRAREVAAALPPQVLQQAAGYGAFNAAGQYLGSKAGSTAVVAVVHERTLYVASAGDSRCVLSRGGQARQLTEDHKPAQPKEATRIYTAGSFVAPSRHGGVLRVGGSLAMSRAIGEAQAVTATPDVQAVNLGGAHDFMVLACDGVWDVMTSDQV</sequence>
<comment type="caution">
    <text evidence="3">The sequence shown here is derived from an EMBL/GenBank/DDBJ whole genome shotgun (WGS) entry which is preliminary data.</text>
</comment>
<evidence type="ECO:0000256" key="1">
    <source>
        <dbReference type="SAM" id="MobiDB-lite"/>
    </source>
</evidence>
<dbReference type="SMART" id="SM00332">
    <property type="entry name" value="PP2Cc"/>
    <property type="match status" value="1"/>
</dbReference>
<dbReference type="InterPro" id="IPR036457">
    <property type="entry name" value="PPM-type-like_dom_sf"/>
</dbReference>
<proteinExistence type="predicted"/>
<dbReference type="Proteomes" id="UP000485058">
    <property type="component" value="Unassembled WGS sequence"/>
</dbReference>
<dbReference type="CDD" id="cd00143">
    <property type="entry name" value="PP2Cc"/>
    <property type="match status" value="1"/>
</dbReference>
<dbReference type="InterPro" id="IPR015655">
    <property type="entry name" value="PP2C"/>
</dbReference>
<dbReference type="Pfam" id="PF00481">
    <property type="entry name" value="PP2C"/>
    <property type="match status" value="1"/>
</dbReference>
<evidence type="ECO:0000313" key="3">
    <source>
        <dbReference type="EMBL" id="GFH18452.1"/>
    </source>
</evidence>
<dbReference type="Gene3D" id="3.60.40.10">
    <property type="entry name" value="PPM-type phosphatase domain"/>
    <property type="match status" value="1"/>
</dbReference>
<protein>
    <submittedName>
        <fullName evidence="3">Probable protein phosphatase 2C 60</fullName>
    </submittedName>
</protein>
<dbReference type="PANTHER" id="PTHR47992">
    <property type="entry name" value="PROTEIN PHOSPHATASE"/>
    <property type="match status" value="1"/>
</dbReference>
<keyword evidence="4" id="KW-1185">Reference proteome</keyword>
<evidence type="ECO:0000313" key="4">
    <source>
        <dbReference type="Proteomes" id="UP000485058"/>
    </source>
</evidence>
<feature type="non-terminal residue" evidence="3">
    <location>
        <position position="1"/>
    </location>
</feature>
<name>A0A699ZR87_HAELA</name>